<protein>
    <recommendedName>
        <fullName evidence="6 7">Glutaminase</fullName>
        <ecNumber evidence="3 7">3.5.1.2</ecNumber>
    </recommendedName>
</protein>
<feature type="binding site" evidence="7">
    <location>
        <position position="72"/>
    </location>
    <ligand>
        <name>substrate</name>
    </ligand>
</feature>
<keyword evidence="4 7" id="KW-0378">Hydrolase</keyword>
<evidence type="ECO:0000256" key="7">
    <source>
        <dbReference type="HAMAP-Rule" id="MF_00313"/>
    </source>
</evidence>
<dbReference type="EMBL" id="SGWW01000004">
    <property type="protein sequence ID" value="RZS55204.1"/>
    <property type="molecule type" value="Genomic_DNA"/>
</dbReference>
<dbReference type="HAMAP" id="MF_00313">
    <property type="entry name" value="Glutaminase"/>
    <property type="match status" value="1"/>
</dbReference>
<dbReference type="InterPro" id="IPR012338">
    <property type="entry name" value="Beta-lactam/transpept-like"/>
</dbReference>
<organism evidence="9 10">
    <name type="scientific">Microcella putealis</name>
    <dbReference type="NCBI Taxonomy" id="337005"/>
    <lineage>
        <taxon>Bacteria</taxon>
        <taxon>Bacillati</taxon>
        <taxon>Actinomycetota</taxon>
        <taxon>Actinomycetes</taxon>
        <taxon>Micrococcales</taxon>
        <taxon>Microbacteriaceae</taxon>
        <taxon>Microcella</taxon>
    </lineage>
</organism>
<dbReference type="Proteomes" id="UP000293519">
    <property type="component" value="Unassembled WGS sequence"/>
</dbReference>
<dbReference type="SUPFAM" id="SSF52091">
    <property type="entry name" value="SpoIIaa-like"/>
    <property type="match status" value="1"/>
</dbReference>
<feature type="binding site" evidence="7">
    <location>
        <position position="166"/>
    </location>
    <ligand>
        <name>substrate</name>
    </ligand>
</feature>
<dbReference type="PANTHER" id="PTHR12544:SF29">
    <property type="entry name" value="GLUTAMINASE"/>
    <property type="match status" value="1"/>
</dbReference>
<feature type="binding site" evidence="7">
    <location>
        <position position="173"/>
    </location>
    <ligand>
        <name>substrate</name>
    </ligand>
</feature>
<dbReference type="Gene3D" id="3.40.710.10">
    <property type="entry name" value="DD-peptidase/beta-lactamase superfamily"/>
    <property type="match status" value="1"/>
</dbReference>
<feature type="domain" description="STAS" evidence="8">
    <location>
        <begin position="334"/>
        <end position="402"/>
    </location>
</feature>
<dbReference type="GO" id="GO:0004359">
    <property type="term" value="F:glutaminase activity"/>
    <property type="evidence" value="ECO:0007669"/>
    <property type="project" value="UniProtKB-UniRule"/>
</dbReference>
<evidence type="ECO:0000256" key="4">
    <source>
        <dbReference type="ARBA" id="ARBA00022801"/>
    </source>
</evidence>
<dbReference type="InterPro" id="IPR015868">
    <property type="entry name" value="Glutaminase"/>
</dbReference>
<evidence type="ECO:0000256" key="1">
    <source>
        <dbReference type="ARBA" id="ARBA00011076"/>
    </source>
</evidence>
<evidence type="ECO:0000256" key="5">
    <source>
        <dbReference type="ARBA" id="ARBA00049534"/>
    </source>
</evidence>
<feature type="binding site" evidence="7">
    <location>
        <position position="122"/>
    </location>
    <ligand>
        <name>substrate</name>
    </ligand>
</feature>
<dbReference type="AlphaFoldDB" id="A0A4Q7LLC3"/>
<evidence type="ECO:0000259" key="8">
    <source>
        <dbReference type="PROSITE" id="PS50801"/>
    </source>
</evidence>
<feature type="binding site" evidence="7">
    <location>
        <position position="267"/>
    </location>
    <ligand>
        <name>substrate</name>
    </ligand>
</feature>
<dbReference type="GO" id="GO:0006543">
    <property type="term" value="P:L-glutamine catabolic process"/>
    <property type="evidence" value="ECO:0007669"/>
    <property type="project" value="TreeGrafter"/>
</dbReference>
<comment type="caution">
    <text evidence="9">The sequence shown here is derived from an EMBL/GenBank/DDBJ whole genome shotgun (WGS) entry which is preliminary data.</text>
</comment>
<dbReference type="PROSITE" id="PS50801">
    <property type="entry name" value="STAS"/>
    <property type="match status" value="1"/>
</dbReference>
<proteinExistence type="inferred from homology"/>
<dbReference type="InterPro" id="IPR002645">
    <property type="entry name" value="STAS_dom"/>
</dbReference>
<dbReference type="EC" id="3.5.1.2" evidence="3 7"/>
<comment type="similarity">
    <text evidence="1 7">Belongs to the glutaminase family.</text>
</comment>
<keyword evidence="10" id="KW-1185">Reference proteome</keyword>
<keyword evidence="7" id="KW-0007">Acetylation</keyword>
<comment type="subunit">
    <text evidence="2 7">Homotetramer.</text>
</comment>
<feature type="binding site" evidence="7">
    <location>
        <position position="249"/>
    </location>
    <ligand>
        <name>substrate</name>
    </ligand>
</feature>
<sequence>MSVPVTTLIDDPIARVLGELHERLRHDYRGEVSASIPTLANADHKLFGLAVCSPDGFVSEAGDVDVEFSVQSISKAFTYALALSDRGREAVHEHVGAEPSGEAFSAISLEEETGRPDNPMINAGALVTCALVGGEDAREKFARIRSLMEAAAGRTLGFDETVYEEEQAASDRNRALAHFMRSAGSLTDEVDPTMEVYLRQCSVLVTTRDLAIMGATLARGGINPVTGDRVFSGEVARHVLTVMATCGMYDYSGEWLLTVGTPAKSGVSGGLITASPGQFGMGLFSPKLDARGNSVRGVAASQDLAERFQLHALTLPGGNLPVVRESEERWPEFGAGVVAIQGDLVFASMRGVLAAMEDVLDSTDRVLVLDLDRVTRVHAVGEKILQGAIDRLHDLEHDVVIVDGARRGIVTGAVEVETLDAARDWLSER</sequence>
<name>A0A4Q7LLC3_9MICO</name>
<dbReference type="FunFam" id="3.40.710.10:FF:000005">
    <property type="entry name" value="Glutaminase"/>
    <property type="match status" value="1"/>
</dbReference>
<dbReference type="Pfam" id="PF04960">
    <property type="entry name" value="Glutaminase"/>
    <property type="match status" value="1"/>
</dbReference>
<dbReference type="Gene3D" id="3.30.750.24">
    <property type="entry name" value="STAS domain"/>
    <property type="match status" value="1"/>
</dbReference>
<accession>A0A4Q7LLC3</accession>
<evidence type="ECO:0000256" key="3">
    <source>
        <dbReference type="ARBA" id="ARBA00012918"/>
    </source>
</evidence>
<feature type="binding site" evidence="7">
    <location>
        <position position="197"/>
    </location>
    <ligand>
        <name>substrate</name>
    </ligand>
</feature>
<evidence type="ECO:0000256" key="6">
    <source>
        <dbReference type="ARBA" id="ARBA00070405"/>
    </source>
</evidence>
<dbReference type="SUPFAM" id="SSF56601">
    <property type="entry name" value="beta-lactamase/transpeptidase-like"/>
    <property type="match status" value="1"/>
</dbReference>
<reference evidence="9 10" key="1">
    <citation type="journal article" date="2015" name="Stand. Genomic Sci.">
        <title>Genomic Encyclopedia of Bacterial and Archaeal Type Strains, Phase III: the genomes of soil and plant-associated and newly described type strains.</title>
        <authorList>
            <person name="Whitman W.B."/>
            <person name="Woyke T."/>
            <person name="Klenk H.P."/>
            <person name="Zhou Y."/>
            <person name="Lilburn T.G."/>
            <person name="Beck B.J."/>
            <person name="De Vos P."/>
            <person name="Vandamme P."/>
            <person name="Eisen J.A."/>
            <person name="Garrity G."/>
            <person name="Hugenholtz P."/>
            <person name="Kyrpides N.C."/>
        </authorList>
    </citation>
    <scope>NUCLEOTIDE SEQUENCE [LARGE SCALE GENOMIC DNA]</scope>
    <source>
        <strain evidence="9 10">CV2</strain>
    </source>
</reference>
<dbReference type="GO" id="GO:0006537">
    <property type="term" value="P:glutamate biosynthetic process"/>
    <property type="evidence" value="ECO:0007669"/>
    <property type="project" value="TreeGrafter"/>
</dbReference>
<comment type="catalytic activity">
    <reaction evidence="5 7">
        <text>L-glutamine + H2O = L-glutamate + NH4(+)</text>
        <dbReference type="Rhea" id="RHEA:15889"/>
        <dbReference type="ChEBI" id="CHEBI:15377"/>
        <dbReference type="ChEBI" id="CHEBI:28938"/>
        <dbReference type="ChEBI" id="CHEBI:29985"/>
        <dbReference type="ChEBI" id="CHEBI:58359"/>
        <dbReference type="EC" id="3.5.1.2"/>
    </reaction>
</comment>
<evidence type="ECO:0000256" key="2">
    <source>
        <dbReference type="ARBA" id="ARBA00011881"/>
    </source>
</evidence>
<gene>
    <name evidence="7" type="primary">glsA</name>
    <name evidence="9" type="ORF">EV141_2194</name>
</gene>
<dbReference type="PANTHER" id="PTHR12544">
    <property type="entry name" value="GLUTAMINASE"/>
    <property type="match status" value="1"/>
</dbReference>
<evidence type="ECO:0000313" key="9">
    <source>
        <dbReference type="EMBL" id="RZS55204.1"/>
    </source>
</evidence>
<dbReference type="NCBIfam" id="TIGR03814">
    <property type="entry name" value="Gln_ase"/>
    <property type="match status" value="1"/>
</dbReference>
<dbReference type="InterPro" id="IPR036513">
    <property type="entry name" value="STAS_dom_sf"/>
</dbReference>
<evidence type="ECO:0000313" key="10">
    <source>
        <dbReference type="Proteomes" id="UP000293519"/>
    </source>
</evidence>